<evidence type="ECO:0000256" key="1">
    <source>
        <dbReference type="ARBA" id="ARBA00022536"/>
    </source>
</evidence>
<dbReference type="Proteomes" id="UP001266305">
    <property type="component" value="Unassembled WGS sequence"/>
</dbReference>
<gene>
    <name evidence="6" type="primary">TENM2_4</name>
    <name evidence="6" type="ORF">P7K49_003849</name>
</gene>
<protein>
    <submittedName>
        <fullName evidence="6">Teneurin-2</fullName>
    </submittedName>
</protein>
<accession>A0ABQ9W831</accession>
<dbReference type="Pfam" id="PF25023">
    <property type="entry name" value="TEN_YD-shell"/>
    <property type="match status" value="1"/>
</dbReference>
<evidence type="ECO:0000313" key="6">
    <source>
        <dbReference type="EMBL" id="KAK2116963.1"/>
    </source>
</evidence>
<dbReference type="SUPFAM" id="SSF101898">
    <property type="entry name" value="NHL repeat"/>
    <property type="match status" value="2"/>
</dbReference>
<dbReference type="Gene3D" id="2.120.10.30">
    <property type="entry name" value="TolB, C-terminal domain"/>
    <property type="match status" value="2"/>
</dbReference>
<dbReference type="PANTHER" id="PTHR11219">
    <property type="entry name" value="TENEURIN AND N-ACETYLGLUCOSAMINE-1-PHOSPHODIESTER ALPHA-N-ACETYLGLUCOSAMINIDASE"/>
    <property type="match status" value="1"/>
</dbReference>
<feature type="domain" description="Teneurin-like YD-shell" evidence="5">
    <location>
        <begin position="339"/>
        <end position="462"/>
    </location>
</feature>
<feature type="domain" description="Teneurin NHL" evidence="4">
    <location>
        <begin position="4"/>
        <end position="58"/>
    </location>
</feature>
<evidence type="ECO:0000256" key="3">
    <source>
        <dbReference type="ARBA" id="ARBA00023157"/>
    </source>
</evidence>
<evidence type="ECO:0000256" key="2">
    <source>
        <dbReference type="ARBA" id="ARBA00022737"/>
    </source>
</evidence>
<dbReference type="InterPro" id="IPR056823">
    <property type="entry name" value="TEN-like_YD-shell"/>
</dbReference>
<dbReference type="PANTHER" id="PTHR11219:SF8">
    <property type="entry name" value="TENEURIN-2"/>
    <property type="match status" value="1"/>
</dbReference>
<evidence type="ECO:0000259" key="4">
    <source>
        <dbReference type="Pfam" id="PF25021"/>
    </source>
</evidence>
<name>A0ABQ9W831_SAGOE</name>
<keyword evidence="3" id="KW-1015">Disulfide bond</keyword>
<sequence>MVVNNPAHKYYLAVDPVSGSLYVSDTNSRRIYRVKSLSGAKDLAGNSEVVAGTGEHKLDHAHMLQMESEGDCAWRFLTAASHKASEEMLAPGPECQLCGLEAEQSPVRGLWPRPDFRGIAVDKNGLMYFVDATMIRKVDQNGIISTLLGSNDLTAVRPLSCDSSMDVAQVRLEWPTDLAVNPMDNSLYVLENNVILRITENHQVSIIAGRPMHCQVPGIDYSLSKLAIHSALESASAIAISHTGVLYITETDEKKINRLRQVTTNGEICLLAGAASDCDCKNDVNCNCYSGDDAYATDAILNSPSSLAVAPDGTIYIADLGNIRIRAVSKNKPILNAFNQYEAASPGEQELYVFNADGIHQYTVSLVTGEYLYNFTYSADNDVTELIDNNGNSLKIRRDSSGMPRHLLMPDNQIITLTVGTNGGLKVVSTQNLELGLMTYDGNTGLLATKSDETGWTIFYESRSIQIKL</sequence>
<dbReference type="EMBL" id="JASSZA010000002">
    <property type="protein sequence ID" value="KAK2116963.1"/>
    <property type="molecule type" value="Genomic_DNA"/>
</dbReference>
<proteinExistence type="predicted"/>
<reference evidence="6 7" key="1">
    <citation type="submission" date="2023-05" db="EMBL/GenBank/DDBJ databases">
        <title>B98-5 Cell Line De Novo Hybrid Assembly: An Optical Mapping Approach.</title>
        <authorList>
            <person name="Kananen K."/>
            <person name="Auerbach J.A."/>
            <person name="Kautto E."/>
            <person name="Blachly J.S."/>
        </authorList>
    </citation>
    <scope>NUCLEOTIDE SEQUENCE [LARGE SCALE GENOMIC DNA]</scope>
    <source>
        <strain evidence="6">B95-8</strain>
        <tissue evidence="6">Cell line</tissue>
    </source>
</reference>
<organism evidence="6 7">
    <name type="scientific">Saguinus oedipus</name>
    <name type="common">Cotton-top tamarin</name>
    <name type="synonym">Oedipomidas oedipus</name>
    <dbReference type="NCBI Taxonomy" id="9490"/>
    <lineage>
        <taxon>Eukaryota</taxon>
        <taxon>Metazoa</taxon>
        <taxon>Chordata</taxon>
        <taxon>Craniata</taxon>
        <taxon>Vertebrata</taxon>
        <taxon>Euteleostomi</taxon>
        <taxon>Mammalia</taxon>
        <taxon>Eutheria</taxon>
        <taxon>Euarchontoglires</taxon>
        <taxon>Primates</taxon>
        <taxon>Haplorrhini</taxon>
        <taxon>Platyrrhini</taxon>
        <taxon>Cebidae</taxon>
        <taxon>Callitrichinae</taxon>
        <taxon>Saguinus</taxon>
    </lineage>
</organism>
<evidence type="ECO:0000259" key="5">
    <source>
        <dbReference type="Pfam" id="PF25023"/>
    </source>
</evidence>
<dbReference type="InterPro" id="IPR051216">
    <property type="entry name" value="Teneurin"/>
</dbReference>
<keyword evidence="7" id="KW-1185">Reference proteome</keyword>
<dbReference type="InterPro" id="IPR056822">
    <property type="entry name" value="TEN_NHL"/>
</dbReference>
<feature type="domain" description="Teneurin NHL" evidence="4">
    <location>
        <begin position="117"/>
        <end position="329"/>
    </location>
</feature>
<dbReference type="InterPro" id="IPR011042">
    <property type="entry name" value="6-blade_b-propeller_TolB-like"/>
</dbReference>
<keyword evidence="2" id="KW-0677">Repeat</keyword>
<evidence type="ECO:0000313" key="7">
    <source>
        <dbReference type="Proteomes" id="UP001266305"/>
    </source>
</evidence>
<keyword evidence="1" id="KW-0245">EGF-like domain</keyword>
<dbReference type="Pfam" id="PF25021">
    <property type="entry name" value="TEN_NHL"/>
    <property type="match status" value="2"/>
</dbReference>
<comment type="caution">
    <text evidence="6">The sequence shown here is derived from an EMBL/GenBank/DDBJ whole genome shotgun (WGS) entry which is preliminary data.</text>
</comment>